<gene>
    <name evidence="8" type="ORF">GGQ55_001303</name>
</gene>
<sequence>MSLMGFLDRIADVPTFDKAIEPVRRGVLAALRPPAVKDFLHGTWLGHPLHPVLVQVPVGSWLSAGVLDAVPPLRPAATAMIGTGVLASVPAALAGAADWSEQEPGVRRVGALHAVLNVTALGLYVGSLVARGKGRGGLGRVLSYAGLGLATASASIGGHMSYAQSSGASHAATAARALQHDWMDLGPLDDLPEGRPALRTGTGGSADVPLAVVRRGVRVDVFVGACAHLSGPLQEGTIEQVRGADCLVCPWHGSAFDLDDGEPRRGPAAVPQEKLEVRMQAGHVLARLSSRHQ</sequence>
<comment type="cofactor">
    <cofactor evidence="5">
        <name>[2Fe-2S] cluster</name>
        <dbReference type="ChEBI" id="CHEBI:190135"/>
    </cofactor>
</comment>
<organism evidence="8 9">
    <name type="scientific">Petropleomorpha daqingensis</name>
    <dbReference type="NCBI Taxonomy" id="2026353"/>
    <lineage>
        <taxon>Bacteria</taxon>
        <taxon>Bacillati</taxon>
        <taxon>Actinomycetota</taxon>
        <taxon>Actinomycetes</taxon>
        <taxon>Geodermatophilales</taxon>
        <taxon>Geodermatophilaceae</taxon>
        <taxon>Petropleomorpha</taxon>
    </lineage>
</organism>
<dbReference type="GO" id="GO:0046872">
    <property type="term" value="F:metal ion binding"/>
    <property type="evidence" value="ECO:0007669"/>
    <property type="project" value="UniProtKB-KW"/>
</dbReference>
<accession>A0A853CAN7</accession>
<reference evidence="8 9" key="1">
    <citation type="submission" date="2020-07" db="EMBL/GenBank/DDBJ databases">
        <title>Sequencing the genomes of 1000 actinobacteria strains.</title>
        <authorList>
            <person name="Klenk H.-P."/>
        </authorList>
    </citation>
    <scope>NUCLEOTIDE SEQUENCE [LARGE SCALE GENOMIC DNA]</scope>
    <source>
        <strain evidence="8 9">DSM 104001</strain>
    </source>
</reference>
<dbReference type="Proteomes" id="UP000541969">
    <property type="component" value="Unassembled WGS sequence"/>
</dbReference>
<dbReference type="PANTHER" id="PTHR21496">
    <property type="entry name" value="FERREDOXIN-RELATED"/>
    <property type="match status" value="1"/>
</dbReference>
<dbReference type="PROSITE" id="PS51296">
    <property type="entry name" value="RIESKE"/>
    <property type="match status" value="1"/>
</dbReference>
<dbReference type="Pfam" id="PF00355">
    <property type="entry name" value="Rieske"/>
    <property type="match status" value="1"/>
</dbReference>
<evidence type="ECO:0000256" key="2">
    <source>
        <dbReference type="ARBA" id="ARBA00022723"/>
    </source>
</evidence>
<evidence type="ECO:0000256" key="5">
    <source>
        <dbReference type="ARBA" id="ARBA00034078"/>
    </source>
</evidence>
<dbReference type="SUPFAM" id="SSF50022">
    <property type="entry name" value="ISP domain"/>
    <property type="match status" value="1"/>
</dbReference>
<proteinExistence type="inferred from homology"/>
<dbReference type="AlphaFoldDB" id="A0A853CAN7"/>
<keyword evidence="3" id="KW-0408">Iron</keyword>
<keyword evidence="1" id="KW-0001">2Fe-2S</keyword>
<dbReference type="RefSeq" id="WP_179715664.1">
    <property type="nucleotide sequence ID" value="NZ_JACBZT010000001.1"/>
</dbReference>
<dbReference type="EMBL" id="JACBZT010000001">
    <property type="protein sequence ID" value="NYJ05025.1"/>
    <property type="molecule type" value="Genomic_DNA"/>
</dbReference>
<dbReference type="GO" id="GO:0051537">
    <property type="term" value="F:2 iron, 2 sulfur cluster binding"/>
    <property type="evidence" value="ECO:0007669"/>
    <property type="project" value="UniProtKB-KW"/>
</dbReference>
<evidence type="ECO:0000256" key="6">
    <source>
        <dbReference type="ARBA" id="ARBA00038001"/>
    </source>
</evidence>
<evidence type="ECO:0000313" key="8">
    <source>
        <dbReference type="EMBL" id="NYJ05025.1"/>
    </source>
</evidence>
<protein>
    <submittedName>
        <fullName evidence="8">Nitrite reductase/ring-hydroxylating ferredoxin subunit/uncharacterized membrane protein</fullName>
    </submittedName>
</protein>
<dbReference type="Gene3D" id="2.102.10.10">
    <property type="entry name" value="Rieske [2Fe-2S] iron-sulphur domain"/>
    <property type="match status" value="1"/>
</dbReference>
<evidence type="ECO:0000313" key="9">
    <source>
        <dbReference type="Proteomes" id="UP000541969"/>
    </source>
</evidence>
<dbReference type="GO" id="GO:0004497">
    <property type="term" value="F:monooxygenase activity"/>
    <property type="evidence" value="ECO:0007669"/>
    <property type="project" value="UniProtKB-ARBA"/>
</dbReference>
<keyword evidence="9" id="KW-1185">Reference proteome</keyword>
<dbReference type="GO" id="GO:0016705">
    <property type="term" value="F:oxidoreductase activity, acting on paired donors, with incorporation or reduction of molecular oxygen"/>
    <property type="evidence" value="ECO:0007669"/>
    <property type="project" value="UniProtKB-ARBA"/>
</dbReference>
<dbReference type="InterPro" id="IPR017941">
    <property type="entry name" value="Rieske_2Fe-2S"/>
</dbReference>
<dbReference type="PANTHER" id="PTHR21496:SF0">
    <property type="entry name" value="RIESKE DOMAIN-CONTAINING PROTEIN"/>
    <property type="match status" value="1"/>
</dbReference>
<comment type="caution">
    <text evidence="8">The sequence shown here is derived from an EMBL/GenBank/DDBJ whole genome shotgun (WGS) entry which is preliminary data.</text>
</comment>
<comment type="similarity">
    <text evidence="6">Belongs to the bacterial ring-hydroxylating dioxygenase ferredoxin component family.</text>
</comment>
<evidence type="ECO:0000256" key="3">
    <source>
        <dbReference type="ARBA" id="ARBA00023004"/>
    </source>
</evidence>
<keyword evidence="2" id="KW-0479">Metal-binding</keyword>
<name>A0A853CAN7_9ACTN</name>
<feature type="domain" description="Rieske" evidence="7">
    <location>
        <begin position="183"/>
        <end position="286"/>
    </location>
</feature>
<evidence type="ECO:0000259" key="7">
    <source>
        <dbReference type="PROSITE" id="PS51296"/>
    </source>
</evidence>
<dbReference type="InterPro" id="IPR019251">
    <property type="entry name" value="DUF2231_TM"/>
</dbReference>
<dbReference type="Pfam" id="PF09990">
    <property type="entry name" value="DUF2231"/>
    <property type="match status" value="1"/>
</dbReference>
<evidence type="ECO:0000256" key="1">
    <source>
        <dbReference type="ARBA" id="ARBA00022714"/>
    </source>
</evidence>
<dbReference type="CDD" id="cd03467">
    <property type="entry name" value="Rieske"/>
    <property type="match status" value="1"/>
</dbReference>
<dbReference type="InterPro" id="IPR036922">
    <property type="entry name" value="Rieske_2Fe-2S_sf"/>
</dbReference>
<keyword evidence="4" id="KW-0411">Iron-sulfur</keyword>
<evidence type="ECO:0000256" key="4">
    <source>
        <dbReference type="ARBA" id="ARBA00023014"/>
    </source>
</evidence>